<protein>
    <submittedName>
        <fullName evidence="1">Uncharacterized protein</fullName>
    </submittedName>
</protein>
<proteinExistence type="predicted"/>
<sequence length="159" mass="17841">MKRVLFKFPMNPKLQILDGKQEEVYIPSFQIHFLDAQTKTPASFETIFFQFSKSPISEQNSHGNGLPIIIVPDEFTVGRPGPWLAMLNDACEHSYKALAIEFGTRTNPEFGDSNDNHMGINLGNHCYQHGSPPQSDSYPRVVSRQPCWSVTSFPNGKPG</sequence>
<accession>A0ACB9LBT2</accession>
<evidence type="ECO:0000313" key="2">
    <source>
        <dbReference type="Proteomes" id="UP000828941"/>
    </source>
</evidence>
<name>A0ACB9LBT2_BAUVA</name>
<reference evidence="1 2" key="1">
    <citation type="journal article" date="2022" name="DNA Res.">
        <title>Chromosomal-level genome assembly of the orchid tree Bauhinia variegata (Leguminosae; Cercidoideae) supports the allotetraploid origin hypothesis of Bauhinia.</title>
        <authorList>
            <person name="Zhong Y."/>
            <person name="Chen Y."/>
            <person name="Zheng D."/>
            <person name="Pang J."/>
            <person name="Liu Y."/>
            <person name="Luo S."/>
            <person name="Meng S."/>
            <person name="Qian L."/>
            <person name="Wei D."/>
            <person name="Dai S."/>
            <person name="Zhou R."/>
        </authorList>
    </citation>
    <scope>NUCLEOTIDE SEQUENCE [LARGE SCALE GENOMIC DNA]</scope>
    <source>
        <strain evidence="1">BV-YZ2020</strain>
    </source>
</reference>
<dbReference type="EMBL" id="CM039437">
    <property type="protein sequence ID" value="KAI4307005.1"/>
    <property type="molecule type" value="Genomic_DNA"/>
</dbReference>
<evidence type="ECO:0000313" key="1">
    <source>
        <dbReference type="EMBL" id="KAI4307005.1"/>
    </source>
</evidence>
<gene>
    <name evidence="1" type="ORF">L6164_030240</name>
</gene>
<keyword evidence="2" id="KW-1185">Reference proteome</keyword>
<dbReference type="Proteomes" id="UP000828941">
    <property type="component" value="Chromosome 12"/>
</dbReference>
<comment type="caution">
    <text evidence="1">The sequence shown here is derived from an EMBL/GenBank/DDBJ whole genome shotgun (WGS) entry which is preliminary data.</text>
</comment>
<organism evidence="1 2">
    <name type="scientific">Bauhinia variegata</name>
    <name type="common">Purple orchid tree</name>
    <name type="synonym">Phanera variegata</name>
    <dbReference type="NCBI Taxonomy" id="167791"/>
    <lineage>
        <taxon>Eukaryota</taxon>
        <taxon>Viridiplantae</taxon>
        <taxon>Streptophyta</taxon>
        <taxon>Embryophyta</taxon>
        <taxon>Tracheophyta</taxon>
        <taxon>Spermatophyta</taxon>
        <taxon>Magnoliopsida</taxon>
        <taxon>eudicotyledons</taxon>
        <taxon>Gunneridae</taxon>
        <taxon>Pentapetalae</taxon>
        <taxon>rosids</taxon>
        <taxon>fabids</taxon>
        <taxon>Fabales</taxon>
        <taxon>Fabaceae</taxon>
        <taxon>Cercidoideae</taxon>
        <taxon>Cercideae</taxon>
        <taxon>Bauhiniinae</taxon>
        <taxon>Bauhinia</taxon>
    </lineage>
</organism>